<gene>
    <name evidence="2" type="ORF">OHK93_001314</name>
</gene>
<dbReference type="Proteomes" id="UP001161017">
    <property type="component" value="Unassembled WGS sequence"/>
</dbReference>
<feature type="signal peptide" evidence="1">
    <location>
        <begin position="1"/>
        <end position="19"/>
    </location>
</feature>
<proteinExistence type="predicted"/>
<evidence type="ECO:0000256" key="1">
    <source>
        <dbReference type="SAM" id="SignalP"/>
    </source>
</evidence>
<dbReference type="AlphaFoldDB" id="A0AA43QRB1"/>
<protein>
    <recommendedName>
        <fullName evidence="4">SSCRP protein</fullName>
    </recommendedName>
</protein>
<organism evidence="2 3">
    <name type="scientific">Ramalina farinacea</name>
    <dbReference type="NCBI Taxonomy" id="258253"/>
    <lineage>
        <taxon>Eukaryota</taxon>
        <taxon>Fungi</taxon>
        <taxon>Dikarya</taxon>
        <taxon>Ascomycota</taxon>
        <taxon>Pezizomycotina</taxon>
        <taxon>Lecanoromycetes</taxon>
        <taxon>OSLEUM clade</taxon>
        <taxon>Lecanoromycetidae</taxon>
        <taxon>Lecanorales</taxon>
        <taxon>Lecanorineae</taxon>
        <taxon>Ramalinaceae</taxon>
        <taxon>Ramalina</taxon>
    </lineage>
</organism>
<keyword evidence="1" id="KW-0732">Signal</keyword>
<sequence>MRSFAIATAFALVATLANAAPSAPLEARQSTPNRPVDIGFVGAEGSYELTEPADGSTFIIDNPLSVSTIEIGPGGYGAGFVNLAGCVFYGADGSVTRVGDDQNVDVGPPQPQVSGVCYSFQG</sequence>
<dbReference type="EMBL" id="JAPUFD010000011">
    <property type="protein sequence ID" value="MDI1490114.1"/>
    <property type="molecule type" value="Genomic_DNA"/>
</dbReference>
<reference evidence="2" key="1">
    <citation type="journal article" date="2023" name="Genome Biol. Evol.">
        <title>First Whole Genome Sequence and Flow Cytometry Genome Size Data for the Lichen-Forming Fungus Ramalina farinacea (Ascomycota).</title>
        <authorList>
            <person name="Llewellyn T."/>
            <person name="Mian S."/>
            <person name="Hill R."/>
            <person name="Leitch I.J."/>
            <person name="Gaya E."/>
        </authorList>
    </citation>
    <scope>NUCLEOTIDE SEQUENCE</scope>
    <source>
        <strain evidence="2">LIQ254RAFAR</strain>
    </source>
</reference>
<keyword evidence="3" id="KW-1185">Reference proteome</keyword>
<evidence type="ECO:0000313" key="2">
    <source>
        <dbReference type="EMBL" id="MDI1490114.1"/>
    </source>
</evidence>
<accession>A0AA43QRB1</accession>
<evidence type="ECO:0008006" key="4">
    <source>
        <dbReference type="Google" id="ProtNLM"/>
    </source>
</evidence>
<evidence type="ECO:0000313" key="3">
    <source>
        <dbReference type="Proteomes" id="UP001161017"/>
    </source>
</evidence>
<feature type="chain" id="PRO_5041309438" description="SSCRP protein" evidence="1">
    <location>
        <begin position="20"/>
        <end position="122"/>
    </location>
</feature>
<name>A0AA43QRB1_9LECA</name>
<comment type="caution">
    <text evidence="2">The sequence shown here is derived from an EMBL/GenBank/DDBJ whole genome shotgun (WGS) entry which is preliminary data.</text>
</comment>